<dbReference type="OrthoDB" id="9773456at2"/>
<dbReference type="Pfam" id="PF11821">
    <property type="entry name" value="ActD"/>
    <property type="match status" value="1"/>
</dbReference>
<evidence type="ECO:0000256" key="1">
    <source>
        <dbReference type="SAM" id="Phobius"/>
    </source>
</evidence>
<dbReference type="RefSeq" id="WP_092051301.1">
    <property type="nucleotide sequence ID" value="NZ_FOQD01000010.1"/>
</dbReference>
<name>A0A1I3JEY2_9PLAN</name>
<evidence type="ECO:0008006" key="4">
    <source>
        <dbReference type="Google" id="ProtNLM"/>
    </source>
</evidence>
<dbReference type="STRING" id="1576369.SAMN05421753_110155"/>
<dbReference type="AlphaFoldDB" id="A0A1I3JEY2"/>
<accession>A0A1I3JEY2</accession>
<keyword evidence="1" id="KW-0812">Transmembrane</keyword>
<dbReference type="InterPro" id="IPR021776">
    <property type="entry name" value="ActD"/>
</dbReference>
<reference evidence="3" key="1">
    <citation type="submission" date="2016-10" db="EMBL/GenBank/DDBJ databases">
        <authorList>
            <person name="Varghese N."/>
            <person name="Submissions S."/>
        </authorList>
    </citation>
    <scope>NUCLEOTIDE SEQUENCE [LARGE SCALE GENOMIC DNA]</scope>
    <source>
        <strain evidence="3">DSM 26348</strain>
    </source>
</reference>
<evidence type="ECO:0000313" key="3">
    <source>
        <dbReference type="Proteomes" id="UP000199518"/>
    </source>
</evidence>
<proteinExistence type="predicted"/>
<keyword evidence="3" id="KW-1185">Reference proteome</keyword>
<feature type="transmembrane region" description="Helical" evidence="1">
    <location>
        <begin position="100"/>
        <end position="123"/>
    </location>
</feature>
<dbReference type="PANTHER" id="PTHR40394">
    <property type="entry name" value="LIPOPROTEIN-RELATED"/>
    <property type="match status" value="1"/>
</dbReference>
<dbReference type="EMBL" id="FOQD01000010">
    <property type="protein sequence ID" value="SFI58831.1"/>
    <property type="molecule type" value="Genomic_DNA"/>
</dbReference>
<dbReference type="PANTHER" id="PTHR40394:SF2">
    <property type="entry name" value="QUINOL:CYTOCHROME C OXIDOREDUCTASE MEMBRANE PROTEIN"/>
    <property type="match status" value="1"/>
</dbReference>
<gene>
    <name evidence="2" type="ORF">SAMN05421753_110155</name>
</gene>
<protein>
    <recommendedName>
        <fullName evidence="4">Quinol:cytochrome c oxidoreductase membrane protein</fullName>
    </recommendedName>
</protein>
<organism evidence="2 3">
    <name type="scientific">Planctomicrobium piriforme</name>
    <dbReference type="NCBI Taxonomy" id="1576369"/>
    <lineage>
        <taxon>Bacteria</taxon>
        <taxon>Pseudomonadati</taxon>
        <taxon>Planctomycetota</taxon>
        <taxon>Planctomycetia</taxon>
        <taxon>Planctomycetales</taxon>
        <taxon>Planctomycetaceae</taxon>
        <taxon>Planctomicrobium</taxon>
    </lineage>
</organism>
<evidence type="ECO:0000313" key="2">
    <source>
        <dbReference type="EMBL" id="SFI58831.1"/>
    </source>
</evidence>
<sequence length="182" mass="19962">MNTVPPDTYGLLAEFPDSDSLIEAAQALTDRGYRKVEAYSSFPIEGLAEALNFHRSWIPLVVFIGGVAGCIIGFSMQYWISVYAYPLNIGGRPTNSWPLFIPVTFELTILLAASSAVFGMLALNGLPRPYHPLFAVPQFSKASLDGYFIGIQAIDPLFDMEATTKLLHELHAKEVLHVPSGE</sequence>
<feature type="transmembrane region" description="Helical" evidence="1">
    <location>
        <begin position="57"/>
        <end position="80"/>
    </location>
</feature>
<keyword evidence="1" id="KW-0472">Membrane</keyword>
<keyword evidence="1" id="KW-1133">Transmembrane helix</keyword>
<dbReference type="Proteomes" id="UP000199518">
    <property type="component" value="Unassembled WGS sequence"/>
</dbReference>